<dbReference type="PANTHER" id="PTHR38598">
    <property type="entry name" value="INNER MEMBRANE PROTEIN YJCH"/>
    <property type="match status" value="1"/>
</dbReference>
<protein>
    <submittedName>
        <fullName evidence="2">DUF485 domain-containing protein</fullName>
    </submittedName>
</protein>
<feature type="transmembrane region" description="Helical" evidence="1">
    <location>
        <begin position="42"/>
        <end position="64"/>
    </location>
</feature>
<keyword evidence="3" id="KW-1185">Reference proteome</keyword>
<sequence length="120" mass="13066">MATAVGSAPTRSRAEETSKVDPVVARIQANPKYQELRRKRSGFGWMLTALMLVVYYGYISLIAFNKPFLATPLGQGVTTLGIPLGMGVILFTIVITGIYVRRANSEFDALTAEILKDAAK</sequence>
<accession>A0ABU5II92</accession>
<keyword evidence="1" id="KW-1133">Transmembrane helix</keyword>
<keyword evidence="1" id="KW-0472">Membrane</keyword>
<gene>
    <name evidence="2" type="ORF">SM757_19970</name>
</gene>
<dbReference type="InterPro" id="IPR052959">
    <property type="entry name" value="Inner_membrane_assoc"/>
</dbReference>
<dbReference type="RefSeq" id="WP_066333659.1">
    <property type="nucleotide sequence ID" value="NZ_JAXOJX010000035.1"/>
</dbReference>
<evidence type="ECO:0000256" key="1">
    <source>
        <dbReference type="SAM" id="Phobius"/>
    </source>
</evidence>
<evidence type="ECO:0000313" key="2">
    <source>
        <dbReference type="EMBL" id="MDZ5458864.1"/>
    </source>
</evidence>
<dbReference type="Pfam" id="PF04341">
    <property type="entry name" value="DUF485"/>
    <property type="match status" value="1"/>
</dbReference>
<proteinExistence type="predicted"/>
<name>A0ABU5II92_9BURK</name>
<keyword evidence="1" id="KW-0812">Transmembrane</keyword>
<dbReference type="Proteomes" id="UP001293718">
    <property type="component" value="Unassembled WGS sequence"/>
</dbReference>
<evidence type="ECO:0000313" key="3">
    <source>
        <dbReference type="Proteomes" id="UP001293718"/>
    </source>
</evidence>
<reference evidence="2 3" key="1">
    <citation type="submission" date="2023-11" db="EMBL/GenBank/DDBJ databases">
        <title>Draft genome of Azohydromonas lata strain H1 (DSM1123), a polyhydroxyalkanoate producer.</title>
        <authorList>
            <person name="Traversa D."/>
            <person name="D'Addabbo P."/>
            <person name="Pazzani C."/>
            <person name="Manzari C."/>
            <person name="Chiara M."/>
            <person name="Scrascia M."/>
        </authorList>
    </citation>
    <scope>NUCLEOTIDE SEQUENCE [LARGE SCALE GENOMIC DNA]</scope>
    <source>
        <strain evidence="2 3">H1</strain>
    </source>
</reference>
<feature type="transmembrane region" description="Helical" evidence="1">
    <location>
        <begin position="76"/>
        <end position="100"/>
    </location>
</feature>
<dbReference type="PANTHER" id="PTHR38598:SF1">
    <property type="entry name" value="INNER MEMBRANE PROTEIN YJCH"/>
    <property type="match status" value="1"/>
</dbReference>
<organism evidence="2 3">
    <name type="scientific">Azohydromonas lata</name>
    <dbReference type="NCBI Taxonomy" id="45677"/>
    <lineage>
        <taxon>Bacteria</taxon>
        <taxon>Pseudomonadati</taxon>
        <taxon>Pseudomonadota</taxon>
        <taxon>Betaproteobacteria</taxon>
        <taxon>Burkholderiales</taxon>
        <taxon>Sphaerotilaceae</taxon>
        <taxon>Azohydromonas</taxon>
    </lineage>
</organism>
<dbReference type="InterPro" id="IPR007436">
    <property type="entry name" value="DUF485"/>
</dbReference>
<comment type="caution">
    <text evidence="2">The sequence shown here is derived from an EMBL/GenBank/DDBJ whole genome shotgun (WGS) entry which is preliminary data.</text>
</comment>
<dbReference type="EMBL" id="JAXOJX010000035">
    <property type="protein sequence ID" value="MDZ5458864.1"/>
    <property type="molecule type" value="Genomic_DNA"/>
</dbReference>